<sequence length="104" mass="11305">MPAKRDPAVVEADAPADAVELPKYRSFQYLGPEENFKCFATSPPLEFNDGGGRVCHQVPETTAKVLIDCLTKKGAPVFRDITKGVKALVPSKVAVAVDEDWEES</sequence>
<organism evidence="1 2">
    <name type="scientific">Candidatus Tanganyikabacteria bacterium</name>
    <dbReference type="NCBI Taxonomy" id="2961651"/>
    <lineage>
        <taxon>Bacteria</taxon>
        <taxon>Bacillati</taxon>
        <taxon>Candidatus Sericytochromatia</taxon>
        <taxon>Candidatus Tanganyikabacteria</taxon>
    </lineage>
</organism>
<dbReference type="AlphaFoldDB" id="A0A937X0K9"/>
<comment type="caution">
    <text evidence="1">The sequence shown here is derived from an EMBL/GenBank/DDBJ whole genome shotgun (WGS) entry which is preliminary data.</text>
</comment>
<proteinExistence type="predicted"/>
<protein>
    <submittedName>
        <fullName evidence="1">Uncharacterized protein</fullName>
    </submittedName>
</protein>
<name>A0A937X0K9_9BACT</name>
<accession>A0A937X0K9</accession>
<dbReference type="Proteomes" id="UP000703893">
    <property type="component" value="Unassembled WGS sequence"/>
</dbReference>
<gene>
    <name evidence="1" type="ORF">FJZ00_01465</name>
</gene>
<dbReference type="EMBL" id="VGJX01000049">
    <property type="protein sequence ID" value="MBM3273791.1"/>
    <property type="molecule type" value="Genomic_DNA"/>
</dbReference>
<reference evidence="1 2" key="1">
    <citation type="submission" date="2019-03" db="EMBL/GenBank/DDBJ databases">
        <title>Lake Tanganyika Metagenome-Assembled Genomes (MAGs).</title>
        <authorList>
            <person name="Tran P."/>
        </authorList>
    </citation>
    <scope>NUCLEOTIDE SEQUENCE [LARGE SCALE GENOMIC DNA]</scope>
    <source>
        <strain evidence="1">K_DeepCast_65m_m2_236</strain>
    </source>
</reference>
<evidence type="ECO:0000313" key="1">
    <source>
        <dbReference type="EMBL" id="MBM3273791.1"/>
    </source>
</evidence>
<evidence type="ECO:0000313" key="2">
    <source>
        <dbReference type="Proteomes" id="UP000703893"/>
    </source>
</evidence>